<dbReference type="EMBL" id="KZ679127">
    <property type="protein sequence ID" value="PTB80441.1"/>
    <property type="molecule type" value="Genomic_DNA"/>
</dbReference>
<evidence type="ECO:0000313" key="2">
    <source>
        <dbReference type="Proteomes" id="UP000240760"/>
    </source>
</evidence>
<reference evidence="1 2" key="1">
    <citation type="submission" date="2016-07" db="EMBL/GenBank/DDBJ databases">
        <title>Multiple horizontal gene transfer events from other fungi enriched the ability of initially mycotrophic Trichoderma (Ascomycota) to feed on dead plant biomass.</title>
        <authorList>
            <consortium name="DOE Joint Genome Institute"/>
            <person name="Aerts A."/>
            <person name="Atanasova L."/>
            <person name="Chenthamara K."/>
            <person name="Zhang J."/>
            <person name="Grujic M."/>
            <person name="Henrissat B."/>
            <person name="Kuo A."/>
            <person name="Salamov A."/>
            <person name="Lipzen A."/>
            <person name="Labutti K."/>
            <person name="Barry K."/>
            <person name="Miao Y."/>
            <person name="Rahimi M.J."/>
            <person name="Shen Q."/>
            <person name="Grigoriev I.V."/>
            <person name="Kubicek C.P."/>
            <person name="Druzhinina I.S."/>
        </authorList>
    </citation>
    <scope>NUCLEOTIDE SEQUENCE [LARGE SCALE GENOMIC DNA]</scope>
    <source>
        <strain evidence="1 2">ATCC 18648</strain>
    </source>
</reference>
<sequence>MQLQSALATAGRQITSFCNLQSTQYHYKSLRSYCGQGNSRSNTRVSPTNWPLLSLQAAEARSMVRLEPHDGSISAYYRRYGMPSPLSPVYHSEAFTMAAFHRAHGWKAKQDKRQIKEAVERASRQRGREHIRIGHHTLAHGRTYVCSTEYICMARGSICPP</sequence>
<protein>
    <submittedName>
        <fullName evidence="1">Uncharacterized protein</fullName>
    </submittedName>
</protein>
<dbReference type="AlphaFoldDB" id="A0A2T4CFU9"/>
<accession>A0A2T4CFU9</accession>
<proteinExistence type="predicted"/>
<organism evidence="1 2">
    <name type="scientific">Trichoderma longibrachiatum ATCC 18648</name>
    <dbReference type="NCBI Taxonomy" id="983965"/>
    <lineage>
        <taxon>Eukaryota</taxon>
        <taxon>Fungi</taxon>
        <taxon>Dikarya</taxon>
        <taxon>Ascomycota</taxon>
        <taxon>Pezizomycotina</taxon>
        <taxon>Sordariomycetes</taxon>
        <taxon>Hypocreomycetidae</taxon>
        <taxon>Hypocreales</taxon>
        <taxon>Hypocreaceae</taxon>
        <taxon>Trichoderma</taxon>
    </lineage>
</organism>
<gene>
    <name evidence="1" type="ORF">M440DRAFT_194723</name>
</gene>
<evidence type="ECO:0000313" key="1">
    <source>
        <dbReference type="EMBL" id="PTB80441.1"/>
    </source>
</evidence>
<keyword evidence="2" id="KW-1185">Reference proteome</keyword>
<dbReference type="Proteomes" id="UP000240760">
    <property type="component" value="Unassembled WGS sequence"/>
</dbReference>
<name>A0A2T4CFU9_TRILO</name>